<accession>A0AAW7JV02</accession>
<evidence type="ECO:0000313" key="5">
    <source>
        <dbReference type="Proteomes" id="UP001168478"/>
    </source>
</evidence>
<dbReference type="AlphaFoldDB" id="A0AAW7JV02"/>
<dbReference type="EMBL" id="JAUEIF010000008">
    <property type="protein sequence ID" value="MDN0025700.1"/>
    <property type="molecule type" value="Genomic_DNA"/>
</dbReference>
<evidence type="ECO:0000313" key="4">
    <source>
        <dbReference type="Proteomes" id="UP001167831"/>
    </source>
</evidence>
<reference evidence="3" key="1">
    <citation type="submission" date="2023-06" db="EMBL/GenBank/DDBJ databases">
        <authorList>
            <person name="Zeman M."/>
            <person name="Kubasova T."/>
            <person name="Jahodarova E."/>
            <person name="Nykrynova M."/>
            <person name="Rychlik I."/>
        </authorList>
    </citation>
    <scope>NUCLEOTIDE SEQUENCE</scope>
    <source>
        <strain evidence="3">ET15</strain>
        <strain evidence="2">ET37</strain>
    </source>
</reference>
<feature type="chain" id="PRO_5043611237" evidence="1">
    <location>
        <begin position="25"/>
        <end position="591"/>
    </location>
</feature>
<comment type="caution">
    <text evidence="3">The sequence shown here is derived from an EMBL/GenBank/DDBJ whole genome shotgun (WGS) entry which is preliminary data.</text>
</comment>
<protein>
    <submittedName>
        <fullName evidence="3">Uncharacterized protein</fullName>
    </submittedName>
</protein>
<dbReference type="Proteomes" id="UP001168478">
    <property type="component" value="Unassembled WGS sequence"/>
</dbReference>
<evidence type="ECO:0000313" key="3">
    <source>
        <dbReference type="EMBL" id="MDN0025700.1"/>
    </source>
</evidence>
<organism evidence="3 5">
    <name type="scientific">Leyella lascolaii</name>
    <dbReference type="NCBI Taxonomy" id="1776379"/>
    <lineage>
        <taxon>Bacteria</taxon>
        <taxon>Pseudomonadati</taxon>
        <taxon>Bacteroidota</taxon>
        <taxon>Bacteroidia</taxon>
        <taxon>Bacteroidales</taxon>
        <taxon>Prevotellaceae</taxon>
        <taxon>Leyella</taxon>
    </lineage>
</organism>
<evidence type="ECO:0000256" key="1">
    <source>
        <dbReference type="SAM" id="SignalP"/>
    </source>
</evidence>
<feature type="signal peptide" evidence="1">
    <location>
        <begin position="1"/>
        <end position="24"/>
    </location>
</feature>
<sequence length="591" mass="63774">MIKKNINVLAAVALIATGAIVAGACSDSDYDFDEIDSTVGIGGELTIPASTTDTIRLEDVLDLDNSDCVTVKDNGDYVFEQQGGEIDVTEIRVEGFTIMEKLTSGQAFVIDLESLAGQNAKARANTRFSNTQRIRRFTYDGHSDDVVDLTRVSINPASMDLSVQFPDGLSAVMPVIDRLQLFLPDYIVVTDVRGNGNGTLSHSGPVITLTGVNTSHDLSLTVTTDELDFSAGNMENGELSIENGDITLTGDIDMSLDATLDITGVPSQTRFEINNTFSLDTFRPVSASGRFNPSINLNSLGNIEITGIPEFLTDGDVRADLDNPRIMVSIDNTMNATGLVSGTIIATKDGHESAKVTVPQMTVHPATTTRICICRKKTAEIEAEYGSNAYEVPDLSTLIEKIPDNISFDAKAMADKDRESEFMLDHTYTIKPSYTVEAPIAFAENASIVYKDSLDGWHEDLEDYDLSDDAAVCVTATIENRVPAYLTLTATPIDTEGNDISSDVNVEVSNTVIASPDGENSAYTPLTINITKKTADAMRKIDGLRLTIQGKAKSDDGTESVTGKTLNAKKHFLIARDLKIKITGKVIADFN</sequence>
<reference evidence="3" key="2">
    <citation type="submission" date="2023-08" db="EMBL/GenBank/DDBJ databases">
        <title>Identification and characterization of horizontal gene transfer across gut microbiota members of farm animals based on homology search.</title>
        <authorList>
            <person name="Schwarzerova J."/>
            <person name="Nykrynova M."/>
            <person name="Jureckova K."/>
            <person name="Cejkova D."/>
            <person name="Rychlik I."/>
        </authorList>
    </citation>
    <scope>NUCLEOTIDE SEQUENCE</scope>
    <source>
        <strain evidence="3">ET15</strain>
        <strain evidence="2">ET37</strain>
    </source>
</reference>
<keyword evidence="4" id="KW-1185">Reference proteome</keyword>
<dbReference type="EMBL" id="JAUEIE010000012">
    <property type="protein sequence ID" value="MDN0023462.1"/>
    <property type="molecule type" value="Genomic_DNA"/>
</dbReference>
<dbReference type="PROSITE" id="PS51257">
    <property type="entry name" value="PROKAR_LIPOPROTEIN"/>
    <property type="match status" value="1"/>
</dbReference>
<dbReference type="RefSeq" id="WP_289825897.1">
    <property type="nucleotide sequence ID" value="NZ_JAUEIE010000012.1"/>
</dbReference>
<gene>
    <name evidence="2" type="ORF">QVN81_10600</name>
    <name evidence="3" type="ORF">QVN84_09240</name>
</gene>
<name>A0AAW7JV02_9BACT</name>
<keyword evidence="1" id="KW-0732">Signal</keyword>
<dbReference type="Proteomes" id="UP001167831">
    <property type="component" value="Unassembled WGS sequence"/>
</dbReference>
<proteinExistence type="predicted"/>
<evidence type="ECO:0000313" key="2">
    <source>
        <dbReference type="EMBL" id="MDN0023462.1"/>
    </source>
</evidence>